<organism evidence="2 3">
    <name type="scientific">Ignisphaera cupida</name>
    <dbReference type="NCBI Taxonomy" id="3050454"/>
    <lineage>
        <taxon>Archaea</taxon>
        <taxon>Thermoproteota</taxon>
        <taxon>Thermoprotei</taxon>
        <taxon>Desulfurococcales</taxon>
        <taxon>Desulfurococcaceae</taxon>
        <taxon>Ignisphaera</taxon>
    </lineage>
</organism>
<accession>A0ABD4Z7X6</accession>
<proteinExistence type="predicted"/>
<dbReference type="Pfam" id="PF00534">
    <property type="entry name" value="Glycos_transf_1"/>
    <property type="match status" value="1"/>
</dbReference>
<dbReference type="EC" id="2.4.-.-" evidence="2"/>
<keyword evidence="2" id="KW-0328">Glycosyltransferase</keyword>
<dbReference type="Gene3D" id="3.40.50.2000">
    <property type="entry name" value="Glycogen Phosphorylase B"/>
    <property type="match status" value="1"/>
</dbReference>
<protein>
    <submittedName>
        <fullName evidence="2">Glycosyltransferase</fullName>
        <ecNumber evidence="2">2.4.-.-</ecNumber>
    </submittedName>
</protein>
<dbReference type="InterPro" id="IPR038013">
    <property type="entry name" value="ALG11"/>
</dbReference>
<dbReference type="PANTHER" id="PTHR45919:SF1">
    <property type="entry name" value="GDP-MAN:MAN(3)GLCNAC(2)-PP-DOL ALPHA-1,2-MANNOSYLTRANSFERASE"/>
    <property type="match status" value="1"/>
</dbReference>
<dbReference type="Proteomes" id="UP001529235">
    <property type="component" value="Unassembled WGS sequence"/>
</dbReference>
<dbReference type="InterPro" id="IPR001296">
    <property type="entry name" value="Glyco_trans_1"/>
</dbReference>
<name>A0ABD4Z7X6_9CREN</name>
<keyword evidence="2" id="KW-0808">Transferase</keyword>
<dbReference type="PANTHER" id="PTHR45919">
    <property type="entry name" value="GDP-MAN:MAN(3)GLCNAC(2)-PP-DOL ALPHA-1,2-MANNOSYLTRANSFERASE"/>
    <property type="match status" value="1"/>
</dbReference>
<dbReference type="RefSeq" id="WP_285273790.1">
    <property type="nucleotide sequence ID" value="NZ_JASNVW010000003.1"/>
</dbReference>
<sequence length="418" mass="47874">MSSKHVVVAHHFWGRPGGGQIVCAAASYAFNVIGYEPVLASVTKVEVDKYVDWFGIDLSKYPKFSLYGFRLRSFGIYLRLFIWKAIEKAVNEYGAQIVFTDESTYGPIKNFVENRGIALVEYIHFPIEISIDERFRGTGLYYGEDPYILERYSKFPMNMYWWLYTKLLPRYLRKNPFEIAKLVLANSKWTAELAKQVYGEKPEVLNPPIAPNVEIVSNPKSFDERENSVVMLGRFSEEKRYHWVIEEVLPKIRREAPNTKLYIFGGARTKTSMEYLKRLEDLASRKGFKTSRDVNVDADVYLVPDAPRNLINHVMDKSKAFLHATINEHWGIAVAEAMARGLPVVVHKSGGAWSDLVEEGAYGLGYTNAEEAVSAILNLLTNENNSWRIYSRKSIEKSKNLTLENFVINLSRLLAKIL</sequence>
<evidence type="ECO:0000259" key="1">
    <source>
        <dbReference type="Pfam" id="PF00534"/>
    </source>
</evidence>
<reference evidence="2 3" key="1">
    <citation type="submission" date="2023-05" db="EMBL/GenBank/DDBJ databases">
        <title>A new hyperthermophilic archaea 'Ignisphaera cupida' sp. nov. and description of the family 'Ignisphaeraceae' fam. nov.</title>
        <authorList>
            <person name="Podosokorskaya O.A."/>
            <person name="Elcheninov A.G."/>
            <person name="Klukina A."/>
            <person name="Merkel A.Y."/>
        </authorList>
    </citation>
    <scope>NUCLEOTIDE SEQUENCE [LARGE SCALE GENOMIC DNA]</scope>
    <source>
        <strain evidence="2 3">4213-co</strain>
    </source>
</reference>
<evidence type="ECO:0000313" key="2">
    <source>
        <dbReference type="EMBL" id="MDK6028804.1"/>
    </source>
</evidence>
<comment type="caution">
    <text evidence="2">The sequence shown here is derived from an EMBL/GenBank/DDBJ whole genome shotgun (WGS) entry which is preliminary data.</text>
</comment>
<keyword evidence="3" id="KW-1185">Reference proteome</keyword>
<dbReference type="GO" id="GO:0016757">
    <property type="term" value="F:glycosyltransferase activity"/>
    <property type="evidence" value="ECO:0007669"/>
    <property type="project" value="UniProtKB-KW"/>
</dbReference>
<feature type="domain" description="Glycosyl transferase family 1" evidence="1">
    <location>
        <begin position="218"/>
        <end position="386"/>
    </location>
</feature>
<gene>
    <name evidence="2" type="ORF">QPL79_05455</name>
</gene>
<dbReference type="AlphaFoldDB" id="A0ABD4Z7X6"/>
<dbReference type="SUPFAM" id="SSF53756">
    <property type="entry name" value="UDP-Glycosyltransferase/glycogen phosphorylase"/>
    <property type="match status" value="1"/>
</dbReference>
<dbReference type="EMBL" id="JASNVW010000003">
    <property type="protein sequence ID" value="MDK6028804.1"/>
    <property type="molecule type" value="Genomic_DNA"/>
</dbReference>
<evidence type="ECO:0000313" key="3">
    <source>
        <dbReference type="Proteomes" id="UP001529235"/>
    </source>
</evidence>